<feature type="region of interest" description="Disordered" evidence="1">
    <location>
        <begin position="304"/>
        <end position="373"/>
    </location>
</feature>
<sequence length="703" mass="79865">MQQASSPVLQQQLRLHPESLQTLHQSTDGTLYSHHHQGLPELQTLHTTDIVYQQPYALTGPPQPQPPSHALPVHFEQRGLPPSGSYPPFPAASYQQHVASPRFIDAPPPPLQEHTQQHYHIAAPEVAQKPIQQLPFSPSVPTTLQTTHPLPQHVEQAPLQQQQQQQQPQPQPQPQTQKQRQEGRDGDDAPFSSHGQFQGLKLIPNPPNLEEWRKRLFHVDDMITLTEEQFQTYFPHIDNIYSHRSTQKHKRKRFVSHYWDCRLKGRPPGTKKSTDPDKKKRKRVARERDLCDVKIKITEFFDRQEYEEQLGRPPPGTENDGPSSISTQPPMNPGQVVDQNQSPNPQFFGQGPLLSQQPAGAWDMPPNMSGQPEVSLQQYMPPPSLPPQKFYTFQRVNGNGGNGKGDGVAGPHKHTLEESDRVKKNSVIRWQMKADKEDKKKSHGGDPSKKTYHKKATGNALTTVKNHSKEDDLKLYGSAFCPFVQRVWISLEHKQIPYQYIEVDPYKKPQSLLDVNPRGLVPAIRHGPTWSTHESTVIMEYLEDLQKGPPLLPPDAQSRATSRLWSDHINRNIIPCFYKLLQAQDQNDQVSHATEFRNQIGKLVDAADPTGPFFLGPHISFVDVQIAPWIIRLRRVLGPYRGWPEAEAGSRWKQWVDAIEADKNVKMTTSTDELYLDSYERYAENRPGTSQLADAVNSGRGLP</sequence>
<evidence type="ECO:0000313" key="4">
    <source>
        <dbReference type="Proteomes" id="UP000054032"/>
    </source>
</evidence>
<dbReference type="STRING" id="930090.W6ZC54"/>
<dbReference type="InterPro" id="IPR036249">
    <property type="entry name" value="Thioredoxin-like_sf"/>
</dbReference>
<dbReference type="InterPro" id="IPR036282">
    <property type="entry name" value="Glutathione-S-Trfase_C_sf"/>
</dbReference>
<dbReference type="Gene3D" id="1.20.1050.10">
    <property type="match status" value="1"/>
</dbReference>
<dbReference type="AlphaFoldDB" id="W6ZC54"/>
<dbReference type="Pfam" id="PF13410">
    <property type="entry name" value="GST_C_2"/>
    <property type="match status" value="1"/>
</dbReference>
<gene>
    <name evidence="3" type="ORF">COCMIDRAFT_89938</name>
</gene>
<dbReference type="InterPro" id="IPR004045">
    <property type="entry name" value="Glutathione_S-Trfase_N"/>
</dbReference>
<dbReference type="OrthoDB" id="4951845at2759"/>
<feature type="compositionally biased region" description="Polar residues" evidence="1">
    <location>
        <begin position="337"/>
        <end position="358"/>
    </location>
</feature>
<dbReference type="RefSeq" id="XP_007685946.1">
    <property type="nucleotide sequence ID" value="XM_007687756.1"/>
</dbReference>
<feature type="compositionally biased region" description="Low complexity" evidence="1">
    <location>
        <begin position="155"/>
        <end position="178"/>
    </location>
</feature>
<dbReference type="Gene3D" id="3.40.30.10">
    <property type="entry name" value="Glutaredoxin"/>
    <property type="match status" value="1"/>
</dbReference>
<dbReference type="GeneID" id="19127579"/>
<dbReference type="eggNOG" id="KOG0406">
    <property type="taxonomic scope" value="Eukaryota"/>
</dbReference>
<dbReference type="EMBL" id="KI963951">
    <property type="protein sequence ID" value="EUC47555.1"/>
    <property type="molecule type" value="Genomic_DNA"/>
</dbReference>
<dbReference type="PROSITE" id="PS50404">
    <property type="entry name" value="GST_NTER"/>
    <property type="match status" value="1"/>
</dbReference>
<feature type="domain" description="GST N-terminal" evidence="2">
    <location>
        <begin position="471"/>
        <end position="550"/>
    </location>
</feature>
<name>W6ZC54_COCMI</name>
<evidence type="ECO:0000313" key="3">
    <source>
        <dbReference type="EMBL" id="EUC47555.1"/>
    </source>
</evidence>
<feature type="compositionally biased region" description="Basic and acidic residues" evidence="1">
    <location>
        <begin position="433"/>
        <end position="449"/>
    </location>
</feature>
<accession>W6ZC54</accession>
<dbReference type="PANTHER" id="PTHR43968:SF6">
    <property type="entry name" value="GLUTATHIONE S-TRANSFERASE OMEGA"/>
    <property type="match status" value="1"/>
</dbReference>
<dbReference type="CDD" id="cd00570">
    <property type="entry name" value="GST_N_family"/>
    <property type="match status" value="1"/>
</dbReference>
<evidence type="ECO:0000259" key="2">
    <source>
        <dbReference type="PROSITE" id="PS50404"/>
    </source>
</evidence>
<dbReference type="GO" id="GO:0005737">
    <property type="term" value="C:cytoplasm"/>
    <property type="evidence" value="ECO:0007669"/>
    <property type="project" value="TreeGrafter"/>
</dbReference>
<proteinExistence type="predicted"/>
<organism evidence="3 4">
    <name type="scientific">Bipolaris oryzae ATCC 44560</name>
    <dbReference type="NCBI Taxonomy" id="930090"/>
    <lineage>
        <taxon>Eukaryota</taxon>
        <taxon>Fungi</taxon>
        <taxon>Dikarya</taxon>
        <taxon>Ascomycota</taxon>
        <taxon>Pezizomycotina</taxon>
        <taxon>Dothideomycetes</taxon>
        <taxon>Pleosporomycetidae</taxon>
        <taxon>Pleosporales</taxon>
        <taxon>Pleosporineae</taxon>
        <taxon>Pleosporaceae</taxon>
        <taxon>Bipolaris</taxon>
    </lineage>
</organism>
<dbReference type="HOGENOM" id="CLU_011226_7_0_1"/>
<dbReference type="InterPro" id="IPR040079">
    <property type="entry name" value="Glutathione_S-Trfase"/>
</dbReference>
<dbReference type="KEGG" id="bor:COCMIDRAFT_89938"/>
<dbReference type="PANTHER" id="PTHR43968">
    <property type="match status" value="1"/>
</dbReference>
<evidence type="ECO:0000256" key="1">
    <source>
        <dbReference type="SAM" id="MobiDB-lite"/>
    </source>
</evidence>
<feature type="region of interest" description="Disordered" evidence="1">
    <location>
        <begin position="155"/>
        <end position="206"/>
    </location>
</feature>
<dbReference type="Pfam" id="PF13417">
    <property type="entry name" value="GST_N_3"/>
    <property type="match status" value="1"/>
</dbReference>
<dbReference type="SUPFAM" id="SSF52833">
    <property type="entry name" value="Thioredoxin-like"/>
    <property type="match status" value="1"/>
</dbReference>
<feature type="region of interest" description="Disordered" evidence="1">
    <location>
        <begin position="399"/>
        <end position="421"/>
    </location>
</feature>
<dbReference type="SUPFAM" id="SSF47616">
    <property type="entry name" value="GST C-terminal domain-like"/>
    <property type="match status" value="1"/>
</dbReference>
<reference evidence="3 4" key="1">
    <citation type="journal article" date="2013" name="PLoS Genet.">
        <title>Comparative genome structure, secondary metabolite, and effector coding capacity across Cochliobolus pathogens.</title>
        <authorList>
            <person name="Condon B.J."/>
            <person name="Leng Y."/>
            <person name="Wu D."/>
            <person name="Bushley K.E."/>
            <person name="Ohm R.A."/>
            <person name="Otillar R."/>
            <person name="Martin J."/>
            <person name="Schackwitz W."/>
            <person name="Grimwood J."/>
            <person name="MohdZainudin N."/>
            <person name="Xue C."/>
            <person name="Wang R."/>
            <person name="Manning V.A."/>
            <person name="Dhillon B."/>
            <person name="Tu Z.J."/>
            <person name="Steffenson B.J."/>
            <person name="Salamov A."/>
            <person name="Sun H."/>
            <person name="Lowry S."/>
            <person name="LaButti K."/>
            <person name="Han J."/>
            <person name="Copeland A."/>
            <person name="Lindquist E."/>
            <person name="Barry K."/>
            <person name="Schmutz J."/>
            <person name="Baker S.E."/>
            <person name="Ciuffetti L.M."/>
            <person name="Grigoriev I.V."/>
            <person name="Zhong S."/>
            <person name="Turgeon B.G."/>
        </authorList>
    </citation>
    <scope>NUCLEOTIDE SEQUENCE [LARGE SCALE GENOMIC DNA]</scope>
    <source>
        <strain evidence="3 4">ATCC 44560</strain>
    </source>
</reference>
<feature type="region of interest" description="Disordered" evidence="1">
    <location>
        <begin position="433"/>
        <end position="455"/>
    </location>
</feature>
<dbReference type="SFLD" id="SFLDG00358">
    <property type="entry name" value="Main_(cytGST)"/>
    <property type="match status" value="1"/>
</dbReference>
<dbReference type="SFLD" id="SFLDS00019">
    <property type="entry name" value="Glutathione_Transferase_(cytos"/>
    <property type="match status" value="1"/>
</dbReference>
<dbReference type="CDD" id="cd00299">
    <property type="entry name" value="GST_C_family"/>
    <property type="match status" value="1"/>
</dbReference>
<feature type="compositionally biased region" description="Polar residues" evidence="1">
    <location>
        <begin position="320"/>
        <end position="329"/>
    </location>
</feature>
<feature type="region of interest" description="Disordered" evidence="1">
    <location>
        <begin position="263"/>
        <end position="286"/>
    </location>
</feature>
<dbReference type="InterPro" id="IPR050983">
    <property type="entry name" value="GST_Omega/HSP26"/>
</dbReference>
<keyword evidence="4" id="KW-1185">Reference proteome</keyword>
<protein>
    <recommendedName>
        <fullName evidence="2">GST N-terminal domain-containing protein</fullName>
    </recommendedName>
</protein>
<dbReference type="Proteomes" id="UP000054032">
    <property type="component" value="Unassembled WGS sequence"/>
</dbReference>
<feature type="compositionally biased region" description="Gly residues" evidence="1">
    <location>
        <begin position="399"/>
        <end position="408"/>
    </location>
</feature>